<feature type="non-terminal residue" evidence="2">
    <location>
        <position position="1"/>
    </location>
</feature>
<dbReference type="EMBL" id="CAJVPV010043977">
    <property type="protein sequence ID" value="CAG8766699.1"/>
    <property type="molecule type" value="Genomic_DNA"/>
</dbReference>
<comment type="caution">
    <text evidence="2">The sequence shown here is derived from an EMBL/GenBank/DDBJ whole genome shotgun (WGS) entry which is preliminary data.</text>
</comment>
<gene>
    <name evidence="2" type="ORF">AMORRO_LOCUS16324</name>
</gene>
<organism evidence="2 3">
    <name type="scientific">Acaulospora morrowiae</name>
    <dbReference type="NCBI Taxonomy" id="94023"/>
    <lineage>
        <taxon>Eukaryota</taxon>
        <taxon>Fungi</taxon>
        <taxon>Fungi incertae sedis</taxon>
        <taxon>Mucoromycota</taxon>
        <taxon>Glomeromycotina</taxon>
        <taxon>Glomeromycetes</taxon>
        <taxon>Diversisporales</taxon>
        <taxon>Acaulosporaceae</taxon>
        <taxon>Acaulospora</taxon>
    </lineage>
</organism>
<dbReference type="Proteomes" id="UP000789342">
    <property type="component" value="Unassembled WGS sequence"/>
</dbReference>
<sequence>SASHIVFHAGLMNIPTNQPPLSFGSSEGKEKKNEMDKFLE</sequence>
<evidence type="ECO:0000313" key="2">
    <source>
        <dbReference type="EMBL" id="CAG8766699.1"/>
    </source>
</evidence>
<feature type="compositionally biased region" description="Polar residues" evidence="1">
    <location>
        <begin position="15"/>
        <end position="25"/>
    </location>
</feature>
<evidence type="ECO:0000256" key="1">
    <source>
        <dbReference type="SAM" id="MobiDB-lite"/>
    </source>
</evidence>
<reference evidence="2" key="1">
    <citation type="submission" date="2021-06" db="EMBL/GenBank/DDBJ databases">
        <authorList>
            <person name="Kallberg Y."/>
            <person name="Tangrot J."/>
            <person name="Rosling A."/>
        </authorList>
    </citation>
    <scope>NUCLEOTIDE SEQUENCE</scope>
    <source>
        <strain evidence="2">CL551</strain>
    </source>
</reference>
<protein>
    <submittedName>
        <fullName evidence="2">11161_t:CDS:1</fullName>
    </submittedName>
</protein>
<feature type="region of interest" description="Disordered" evidence="1">
    <location>
        <begin position="15"/>
        <end position="40"/>
    </location>
</feature>
<accession>A0A9N9JAG3</accession>
<proteinExistence type="predicted"/>
<evidence type="ECO:0000313" key="3">
    <source>
        <dbReference type="Proteomes" id="UP000789342"/>
    </source>
</evidence>
<feature type="compositionally biased region" description="Basic and acidic residues" evidence="1">
    <location>
        <begin position="27"/>
        <end position="40"/>
    </location>
</feature>
<dbReference type="AlphaFoldDB" id="A0A9N9JAG3"/>
<keyword evidence="3" id="KW-1185">Reference proteome</keyword>
<name>A0A9N9JAG3_9GLOM</name>